<dbReference type="EMBL" id="JAVHNS010000008">
    <property type="protein sequence ID" value="KAK6346373.1"/>
    <property type="molecule type" value="Genomic_DNA"/>
</dbReference>
<dbReference type="AlphaFoldDB" id="A0AAV9UP08"/>
<gene>
    <name evidence="3" type="ORF">TWF730_010699</name>
</gene>
<sequence>MWVLLTCILAWWWFRRSPQFDEFVKIIVRVQVSRRGEVVESIYNSSSNLTQSTDEDSDSDYDTDTDTDTDTDSNTDSDTDTDTDDDDTRKYRKWKKLPFAPGYSASDMRRTVAESVSINRRVIATSASGFLRNSNGLFQ</sequence>
<comment type="caution">
    <text evidence="3">The sequence shown here is derived from an EMBL/GenBank/DDBJ whole genome shotgun (WGS) entry which is preliminary data.</text>
</comment>
<evidence type="ECO:0000256" key="2">
    <source>
        <dbReference type="SAM" id="SignalP"/>
    </source>
</evidence>
<evidence type="ECO:0000256" key="1">
    <source>
        <dbReference type="SAM" id="MobiDB-lite"/>
    </source>
</evidence>
<reference evidence="3 4" key="1">
    <citation type="submission" date="2019-10" db="EMBL/GenBank/DDBJ databases">
        <authorList>
            <person name="Palmer J.M."/>
        </authorList>
    </citation>
    <scope>NUCLEOTIDE SEQUENCE [LARGE SCALE GENOMIC DNA]</scope>
    <source>
        <strain evidence="3 4">TWF730</strain>
    </source>
</reference>
<keyword evidence="4" id="KW-1185">Reference proteome</keyword>
<evidence type="ECO:0000313" key="4">
    <source>
        <dbReference type="Proteomes" id="UP001373714"/>
    </source>
</evidence>
<feature type="signal peptide" evidence="2">
    <location>
        <begin position="1"/>
        <end position="19"/>
    </location>
</feature>
<accession>A0AAV9UP08</accession>
<protein>
    <submittedName>
        <fullName evidence="3">Uncharacterized protein</fullName>
    </submittedName>
</protein>
<keyword evidence="2" id="KW-0732">Signal</keyword>
<organism evidence="3 4">
    <name type="scientific">Orbilia blumenaviensis</name>
    <dbReference type="NCBI Taxonomy" id="1796055"/>
    <lineage>
        <taxon>Eukaryota</taxon>
        <taxon>Fungi</taxon>
        <taxon>Dikarya</taxon>
        <taxon>Ascomycota</taxon>
        <taxon>Pezizomycotina</taxon>
        <taxon>Orbiliomycetes</taxon>
        <taxon>Orbiliales</taxon>
        <taxon>Orbiliaceae</taxon>
        <taxon>Orbilia</taxon>
    </lineage>
</organism>
<feature type="chain" id="PRO_5044012828" evidence="2">
    <location>
        <begin position="20"/>
        <end position="139"/>
    </location>
</feature>
<feature type="compositionally biased region" description="Acidic residues" evidence="1">
    <location>
        <begin position="53"/>
        <end position="86"/>
    </location>
</feature>
<name>A0AAV9UP08_9PEZI</name>
<dbReference type="Proteomes" id="UP001373714">
    <property type="component" value="Unassembled WGS sequence"/>
</dbReference>
<proteinExistence type="predicted"/>
<feature type="region of interest" description="Disordered" evidence="1">
    <location>
        <begin position="44"/>
        <end position="88"/>
    </location>
</feature>
<evidence type="ECO:0000313" key="3">
    <source>
        <dbReference type="EMBL" id="KAK6346373.1"/>
    </source>
</evidence>